<evidence type="ECO:0000313" key="3">
    <source>
        <dbReference type="Proteomes" id="UP000054408"/>
    </source>
</evidence>
<dbReference type="Proteomes" id="UP000054408">
    <property type="component" value="Unassembled WGS sequence"/>
</dbReference>
<reference evidence="2 3" key="1">
    <citation type="submission" date="2010-05" db="EMBL/GenBank/DDBJ databases">
        <title>The Genome Sequence of Thecamonas trahens ATCC 50062.</title>
        <authorList>
            <consortium name="The Broad Institute Genome Sequencing Platform"/>
            <person name="Russ C."/>
            <person name="Cuomo C."/>
            <person name="Shea T."/>
            <person name="Young S.K."/>
            <person name="Zeng Q."/>
            <person name="Koehrsen M."/>
            <person name="Haas B."/>
            <person name="Borodovsky M."/>
            <person name="Guigo R."/>
            <person name="Alvarado L."/>
            <person name="Berlin A."/>
            <person name="Bochicchio J."/>
            <person name="Borenstein D."/>
            <person name="Chapman S."/>
            <person name="Chen Z."/>
            <person name="Freedman E."/>
            <person name="Gellesch M."/>
            <person name="Goldberg J."/>
            <person name="Griggs A."/>
            <person name="Gujja S."/>
            <person name="Heilman E."/>
            <person name="Heiman D."/>
            <person name="Hepburn T."/>
            <person name="Howarth C."/>
            <person name="Jen D."/>
            <person name="Larson L."/>
            <person name="Mehta T."/>
            <person name="Park D."/>
            <person name="Pearson M."/>
            <person name="Roberts A."/>
            <person name="Saif S."/>
            <person name="Shenoy N."/>
            <person name="Sisk P."/>
            <person name="Stolte C."/>
            <person name="Sykes S."/>
            <person name="Thomson T."/>
            <person name="Walk T."/>
            <person name="White J."/>
            <person name="Yandava C."/>
            <person name="Burger G."/>
            <person name="Gray M.W."/>
            <person name="Holland P.W.H."/>
            <person name="King N."/>
            <person name="Lang F.B.F."/>
            <person name="Roger A.J."/>
            <person name="Ruiz-Trillo I."/>
            <person name="Lander E."/>
            <person name="Nusbaum C."/>
        </authorList>
    </citation>
    <scope>NUCLEOTIDE SEQUENCE [LARGE SCALE GENOMIC DNA]</scope>
    <source>
        <strain evidence="2 3">ATCC 50062</strain>
    </source>
</reference>
<dbReference type="RefSeq" id="XP_013759767.1">
    <property type="nucleotide sequence ID" value="XM_013904313.1"/>
</dbReference>
<gene>
    <name evidence="2" type="ORF">AMSG_03864</name>
</gene>
<dbReference type="EMBL" id="GL349446">
    <property type="protein sequence ID" value="KNC47431.1"/>
    <property type="molecule type" value="Genomic_DNA"/>
</dbReference>
<feature type="region of interest" description="Disordered" evidence="1">
    <location>
        <begin position="172"/>
        <end position="353"/>
    </location>
</feature>
<evidence type="ECO:0000256" key="1">
    <source>
        <dbReference type="SAM" id="MobiDB-lite"/>
    </source>
</evidence>
<feature type="compositionally biased region" description="Basic residues" evidence="1">
    <location>
        <begin position="266"/>
        <end position="278"/>
    </location>
</feature>
<name>A0A0L0D5R7_THETB</name>
<feature type="compositionally biased region" description="Low complexity" evidence="1">
    <location>
        <begin position="295"/>
        <end position="305"/>
    </location>
</feature>
<evidence type="ECO:0000313" key="2">
    <source>
        <dbReference type="EMBL" id="KNC47431.1"/>
    </source>
</evidence>
<feature type="compositionally biased region" description="Basic residues" evidence="1">
    <location>
        <begin position="319"/>
        <end position="329"/>
    </location>
</feature>
<feature type="compositionally biased region" description="Pro residues" evidence="1">
    <location>
        <begin position="285"/>
        <end position="294"/>
    </location>
</feature>
<sequence length="353" mass="38067">MADVRAHDGSLNQAARPLLDPHSPMLEQDDDGWLHAPSPAQHPPSPSRHARSTPRLASSQSTAAPENNSLGNEVARLRSEHAAMLLRMEALAAQVADASPRPRETTDDSPAARGIDVHTADVEALVAIVEQQQMLIEKLRAELAAARAPQRAWLQQQELQRATAFHVSLHHDSLPSQGLTSPPIAPSLRPSPLRAPHSAPRVPEPSSLGSSVSFTPALGTGLRAAPFSPMRHASSSRRGPTTRPHAMRSPVASPTSSARHDEPVRDRHRHRDRRRTRRSSLSPSRPLPPDPQPASQPAARPTAPQQGGGRAPPSAASPQRRRSKKKVRVRIRERSASPVSSDRGVSTSLNVMG</sequence>
<accession>A0A0L0D5R7</accession>
<feature type="compositionally biased region" description="Polar residues" evidence="1">
    <location>
        <begin position="337"/>
        <end position="353"/>
    </location>
</feature>
<protein>
    <submittedName>
        <fullName evidence="2">Uncharacterized protein</fullName>
    </submittedName>
</protein>
<feature type="region of interest" description="Disordered" evidence="1">
    <location>
        <begin position="1"/>
        <end position="75"/>
    </location>
</feature>
<dbReference type="GeneID" id="25563436"/>
<proteinExistence type="predicted"/>
<keyword evidence="3" id="KW-1185">Reference proteome</keyword>
<dbReference type="AlphaFoldDB" id="A0A0L0D5R7"/>
<organism evidence="2 3">
    <name type="scientific">Thecamonas trahens ATCC 50062</name>
    <dbReference type="NCBI Taxonomy" id="461836"/>
    <lineage>
        <taxon>Eukaryota</taxon>
        <taxon>Apusozoa</taxon>
        <taxon>Apusomonadida</taxon>
        <taxon>Apusomonadidae</taxon>
        <taxon>Thecamonas</taxon>
    </lineage>
</organism>
<feature type="compositionally biased region" description="Polar residues" evidence="1">
    <location>
        <begin position="55"/>
        <end position="71"/>
    </location>
</feature>